<dbReference type="Proteomes" id="UP001439008">
    <property type="component" value="Unassembled WGS sequence"/>
</dbReference>
<gene>
    <name evidence="2" type="ORF">MHBO_001865</name>
</gene>
<keyword evidence="1" id="KW-1133">Transmembrane helix</keyword>
<protein>
    <submittedName>
        <fullName evidence="2">Uncharacterized protein</fullName>
    </submittedName>
</protein>
<feature type="non-terminal residue" evidence="2">
    <location>
        <position position="1"/>
    </location>
</feature>
<organism evidence="2 3">
    <name type="scientific">Bonamia ostreae</name>
    <dbReference type="NCBI Taxonomy" id="126728"/>
    <lineage>
        <taxon>Eukaryota</taxon>
        <taxon>Sar</taxon>
        <taxon>Rhizaria</taxon>
        <taxon>Endomyxa</taxon>
        <taxon>Ascetosporea</taxon>
        <taxon>Haplosporida</taxon>
        <taxon>Bonamia</taxon>
    </lineage>
</organism>
<feature type="transmembrane region" description="Helical" evidence="1">
    <location>
        <begin position="36"/>
        <end position="59"/>
    </location>
</feature>
<reference evidence="2 3" key="1">
    <citation type="journal article" date="2024" name="BMC Biol.">
        <title>Comparative genomics of Ascetosporea gives new insight into the evolutionary basis for animal parasitism in Rhizaria.</title>
        <authorList>
            <person name="Hiltunen Thoren M."/>
            <person name="Onut-Brannstrom I."/>
            <person name="Alfjorden A."/>
            <person name="Peckova H."/>
            <person name="Swords F."/>
            <person name="Hooper C."/>
            <person name="Holzer A.S."/>
            <person name="Bass D."/>
            <person name="Burki F."/>
        </authorList>
    </citation>
    <scope>NUCLEOTIDE SEQUENCE [LARGE SCALE GENOMIC DNA]</scope>
    <source>
        <strain evidence="2">20-A016</strain>
    </source>
</reference>
<evidence type="ECO:0000313" key="3">
    <source>
        <dbReference type="Proteomes" id="UP001439008"/>
    </source>
</evidence>
<comment type="caution">
    <text evidence="2">The sequence shown here is derived from an EMBL/GenBank/DDBJ whole genome shotgun (WGS) entry which is preliminary data.</text>
</comment>
<sequence length="260" mass="30408">RFFVTQSYFVLLYIIFVWLIWYISGDKLFNSNKNPLSGLGTNLILSSFTIVCAFVHLPLREKDLSQYSIYRNEYEDSGFSLKVARLMCHLSWQAYGIPKGIETDNPNEYPVNLEDSSLNLYEIGQSKDYDVQWLIAEGKGIVTVAFRGSISFVNVTTNLRIYHRLVNNNFWFLVSINCNFLVHRRPPFHQPIATENATWLHDGPRWLPPIIFGRQKKCLQVFERARPRQKQRDHFLFHGAQPRRCSRYSVLSRNPLQNGL</sequence>
<proteinExistence type="predicted"/>
<dbReference type="EMBL" id="JBDODL010000533">
    <property type="protein sequence ID" value="MES1920159.1"/>
    <property type="molecule type" value="Genomic_DNA"/>
</dbReference>
<accession>A0ABV2AL25</accession>
<keyword evidence="1" id="KW-0472">Membrane</keyword>
<keyword evidence="1" id="KW-0812">Transmembrane</keyword>
<evidence type="ECO:0000256" key="1">
    <source>
        <dbReference type="SAM" id="Phobius"/>
    </source>
</evidence>
<evidence type="ECO:0000313" key="2">
    <source>
        <dbReference type="EMBL" id="MES1920159.1"/>
    </source>
</evidence>
<name>A0ABV2AL25_9EUKA</name>
<keyword evidence="3" id="KW-1185">Reference proteome</keyword>
<feature type="transmembrane region" description="Helical" evidence="1">
    <location>
        <begin position="7"/>
        <end position="24"/>
    </location>
</feature>